<keyword evidence="3" id="KW-0804">Transcription</keyword>
<evidence type="ECO:0000313" key="5">
    <source>
        <dbReference type="EMBL" id="QHW30885.1"/>
    </source>
</evidence>
<dbReference type="Gene3D" id="2.60.120.10">
    <property type="entry name" value="Jelly Rolls"/>
    <property type="match status" value="1"/>
</dbReference>
<dbReference type="PRINTS" id="PR00032">
    <property type="entry name" value="HTHARAC"/>
</dbReference>
<gene>
    <name evidence="5" type="ORF">GZH47_08480</name>
</gene>
<dbReference type="InterPro" id="IPR037923">
    <property type="entry name" value="HTH-like"/>
</dbReference>
<dbReference type="KEGG" id="prz:GZH47_08480"/>
<evidence type="ECO:0000256" key="1">
    <source>
        <dbReference type="ARBA" id="ARBA00023015"/>
    </source>
</evidence>
<accession>A0A6C0NXB3</accession>
<sequence>MTEETKFTQAQFIHPEERIRIHHLNNDIYQSVSWHKHDFVELFYVRSGKAVHRLNEKTFRAGAGDVFVIQAGDMHAFEPITPHFEWIDCMFMPAFIDYDVRTLLSSRKYFASDGMEIEYLMQTMLREYEDKKPAYLTKLRGYLLALLAELGRQGEQDEGVDYVKRKKTRLLQEAIEYVHLHYRDKIKLDDAAGKLGISRSSLNRLFRSQLHDSFAGFVNAYRLEQCSSLLRSGDAPIRDAALECGFVDGKHFRTQFRRRFGMTPGEFRKAAISGDGGTTMLAETDYGPQQPLAIPR</sequence>
<keyword evidence="2" id="KW-0238">DNA-binding</keyword>
<dbReference type="GO" id="GO:0043565">
    <property type="term" value="F:sequence-specific DNA binding"/>
    <property type="evidence" value="ECO:0007669"/>
    <property type="project" value="InterPro"/>
</dbReference>
<evidence type="ECO:0000256" key="2">
    <source>
        <dbReference type="ARBA" id="ARBA00023125"/>
    </source>
</evidence>
<keyword evidence="1" id="KW-0805">Transcription regulation</keyword>
<dbReference type="Pfam" id="PF02311">
    <property type="entry name" value="AraC_binding"/>
    <property type="match status" value="1"/>
</dbReference>
<dbReference type="PROSITE" id="PS01124">
    <property type="entry name" value="HTH_ARAC_FAMILY_2"/>
    <property type="match status" value="1"/>
</dbReference>
<reference evidence="5 6" key="1">
    <citation type="submission" date="2020-02" db="EMBL/GenBank/DDBJ databases">
        <title>Paenibacillus sp. nov., isolated from rhizosphere soil of tomato.</title>
        <authorList>
            <person name="Weon H.-Y."/>
            <person name="Lee S.A."/>
        </authorList>
    </citation>
    <scope>NUCLEOTIDE SEQUENCE [LARGE SCALE GENOMIC DNA]</scope>
    <source>
        <strain evidence="5 6">14171R-81</strain>
    </source>
</reference>
<evidence type="ECO:0000313" key="6">
    <source>
        <dbReference type="Proteomes" id="UP000479114"/>
    </source>
</evidence>
<dbReference type="PANTHER" id="PTHR43280">
    <property type="entry name" value="ARAC-FAMILY TRANSCRIPTIONAL REGULATOR"/>
    <property type="match status" value="1"/>
</dbReference>
<dbReference type="InterPro" id="IPR018060">
    <property type="entry name" value="HTH_AraC"/>
</dbReference>
<dbReference type="Proteomes" id="UP000479114">
    <property type="component" value="Chromosome"/>
</dbReference>
<keyword evidence="6" id="KW-1185">Reference proteome</keyword>
<name>A0A6C0NXB3_9BACL</name>
<dbReference type="RefSeq" id="WP_162639694.1">
    <property type="nucleotide sequence ID" value="NZ_CP048286.1"/>
</dbReference>
<dbReference type="InterPro" id="IPR014710">
    <property type="entry name" value="RmlC-like_jellyroll"/>
</dbReference>
<dbReference type="SUPFAM" id="SSF46689">
    <property type="entry name" value="Homeodomain-like"/>
    <property type="match status" value="2"/>
</dbReference>
<protein>
    <submittedName>
        <fullName evidence="5">AraC family transcriptional regulator</fullName>
    </submittedName>
</protein>
<dbReference type="InterPro" id="IPR009057">
    <property type="entry name" value="Homeodomain-like_sf"/>
</dbReference>
<dbReference type="Gene3D" id="1.10.10.60">
    <property type="entry name" value="Homeodomain-like"/>
    <property type="match status" value="2"/>
</dbReference>
<evidence type="ECO:0000259" key="4">
    <source>
        <dbReference type="PROSITE" id="PS01124"/>
    </source>
</evidence>
<dbReference type="InterPro" id="IPR003313">
    <property type="entry name" value="AraC-bd"/>
</dbReference>
<dbReference type="Pfam" id="PF12833">
    <property type="entry name" value="HTH_18"/>
    <property type="match status" value="1"/>
</dbReference>
<feature type="domain" description="HTH araC/xylS-type" evidence="4">
    <location>
        <begin position="172"/>
        <end position="270"/>
    </location>
</feature>
<dbReference type="PANTHER" id="PTHR43280:SF28">
    <property type="entry name" value="HTH-TYPE TRANSCRIPTIONAL ACTIVATOR RHAS"/>
    <property type="match status" value="1"/>
</dbReference>
<proteinExistence type="predicted"/>
<dbReference type="GO" id="GO:0003700">
    <property type="term" value="F:DNA-binding transcription factor activity"/>
    <property type="evidence" value="ECO:0007669"/>
    <property type="project" value="InterPro"/>
</dbReference>
<dbReference type="AlphaFoldDB" id="A0A6C0NXB3"/>
<evidence type="ECO:0000256" key="3">
    <source>
        <dbReference type="ARBA" id="ARBA00023163"/>
    </source>
</evidence>
<dbReference type="EMBL" id="CP048286">
    <property type="protein sequence ID" value="QHW30885.1"/>
    <property type="molecule type" value="Genomic_DNA"/>
</dbReference>
<dbReference type="InterPro" id="IPR020449">
    <property type="entry name" value="Tscrpt_reg_AraC-type_HTH"/>
</dbReference>
<dbReference type="SUPFAM" id="SSF51215">
    <property type="entry name" value="Regulatory protein AraC"/>
    <property type="match status" value="1"/>
</dbReference>
<dbReference type="SMART" id="SM00342">
    <property type="entry name" value="HTH_ARAC"/>
    <property type="match status" value="1"/>
</dbReference>
<organism evidence="5 6">
    <name type="scientific">Paenibacillus rhizovicinus</name>
    <dbReference type="NCBI Taxonomy" id="2704463"/>
    <lineage>
        <taxon>Bacteria</taxon>
        <taxon>Bacillati</taxon>
        <taxon>Bacillota</taxon>
        <taxon>Bacilli</taxon>
        <taxon>Bacillales</taxon>
        <taxon>Paenibacillaceae</taxon>
        <taxon>Paenibacillus</taxon>
    </lineage>
</organism>